<gene>
    <name evidence="1" type="ORF">PPERSA_03883</name>
</gene>
<name>A0A0V0Q932_PSEPJ</name>
<dbReference type="InParanoid" id="A0A0V0Q932"/>
<reference evidence="1 2" key="1">
    <citation type="journal article" date="2015" name="Sci. Rep.">
        <title>Genome of the facultative scuticociliatosis pathogen Pseudocohnilembus persalinus provides insight into its virulence through horizontal gene transfer.</title>
        <authorList>
            <person name="Xiong J."/>
            <person name="Wang G."/>
            <person name="Cheng J."/>
            <person name="Tian M."/>
            <person name="Pan X."/>
            <person name="Warren A."/>
            <person name="Jiang C."/>
            <person name="Yuan D."/>
            <person name="Miao W."/>
        </authorList>
    </citation>
    <scope>NUCLEOTIDE SEQUENCE [LARGE SCALE GENOMIC DNA]</scope>
    <source>
        <strain evidence="1">36N120E</strain>
    </source>
</reference>
<evidence type="ECO:0000313" key="2">
    <source>
        <dbReference type="Proteomes" id="UP000054937"/>
    </source>
</evidence>
<keyword evidence="2" id="KW-1185">Reference proteome</keyword>
<organism evidence="1 2">
    <name type="scientific">Pseudocohnilembus persalinus</name>
    <name type="common">Ciliate</name>
    <dbReference type="NCBI Taxonomy" id="266149"/>
    <lineage>
        <taxon>Eukaryota</taxon>
        <taxon>Sar</taxon>
        <taxon>Alveolata</taxon>
        <taxon>Ciliophora</taxon>
        <taxon>Intramacronucleata</taxon>
        <taxon>Oligohymenophorea</taxon>
        <taxon>Scuticociliatia</taxon>
        <taxon>Philasterida</taxon>
        <taxon>Pseudocohnilembidae</taxon>
        <taxon>Pseudocohnilembus</taxon>
    </lineage>
</organism>
<accession>A0A0V0Q932</accession>
<evidence type="ECO:0000313" key="1">
    <source>
        <dbReference type="EMBL" id="KRW98748.1"/>
    </source>
</evidence>
<proteinExistence type="predicted"/>
<dbReference type="AlphaFoldDB" id="A0A0V0Q932"/>
<dbReference type="Proteomes" id="UP000054937">
    <property type="component" value="Unassembled WGS sequence"/>
</dbReference>
<protein>
    <submittedName>
        <fullName evidence="1">Uncharacterized protein</fullName>
    </submittedName>
</protein>
<comment type="caution">
    <text evidence="1">The sequence shown here is derived from an EMBL/GenBank/DDBJ whole genome shotgun (WGS) entry which is preliminary data.</text>
</comment>
<sequence>MAQKEEDIHNELFYKHNIYQPTTNGYNNYLLDKNLIKKEKNMLISKHRSKTSQGMTNFEKIPPIGYYEPYNAQQQNGTLNKNPVRGYISSIQYNILPTKPHQTTNIKNFQIFLTPKPQKSSPKATSRQ</sequence>
<dbReference type="EMBL" id="LDAU01000231">
    <property type="protein sequence ID" value="KRW98748.1"/>
    <property type="molecule type" value="Genomic_DNA"/>
</dbReference>